<name>A0A2H3KG09_9CHLR</name>
<keyword evidence="1" id="KW-1133">Transmembrane helix</keyword>
<dbReference type="Proteomes" id="UP000220922">
    <property type="component" value="Unassembled WGS sequence"/>
</dbReference>
<keyword evidence="1" id="KW-0812">Transmembrane</keyword>
<evidence type="ECO:0000256" key="1">
    <source>
        <dbReference type="SAM" id="Phobius"/>
    </source>
</evidence>
<comment type="caution">
    <text evidence="2">The sequence shown here is derived from an EMBL/GenBank/DDBJ whole genome shotgun (WGS) entry which is preliminary data.</text>
</comment>
<sequence length="423" mass="45674">MDPSRNYALAGAALFNPMASVYWLDVLRGRKPGVGLALVSAAGAACAALASPREQPLRAVGTGLLAAAGAAVTGVVLQRFVTWVEQRDGPPAAPDARDLLVPAAAVCGAVVGAVALGGRAPISYAPYNGKPGHYRWISEGPYTAARITAWSGYLLHQLAVWGCIYAAQRARPSYDDGMRPLNWTALAVNAAGVGLHYAQTRRYYDGLAVDVPEGTSLGSAAFMLMLILAMETPRRGLIMGLKRPGLPPELVRFVRRYHGYIFSWATVYTFWYHPMEPLPSHLGGLYHMMLLFVQSSLLFTNAHREPRWTLALEMLVLPHAVITTLQKGSGFEGMFTFGFLGMFVLAQMHGLGLSKEARLGIGSTYAASALAWYGLRREMHRLPDILRVPILEYGIVGILAGLSLLMRAMRRGSQRIAAPGGAV</sequence>
<feature type="transmembrane region" description="Helical" evidence="1">
    <location>
        <begin position="33"/>
        <end position="51"/>
    </location>
</feature>
<keyword evidence="3" id="KW-1185">Reference proteome</keyword>
<organism evidence="2 3">
    <name type="scientific">Candidatus Chloroploca asiatica</name>
    <dbReference type="NCBI Taxonomy" id="1506545"/>
    <lineage>
        <taxon>Bacteria</taxon>
        <taxon>Bacillati</taxon>
        <taxon>Chloroflexota</taxon>
        <taxon>Chloroflexia</taxon>
        <taxon>Chloroflexales</taxon>
        <taxon>Chloroflexineae</taxon>
        <taxon>Oscillochloridaceae</taxon>
        <taxon>Candidatus Chloroploca</taxon>
    </lineage>
</organism>
<proteinExistence type="predicted"/>
<feature type="transmembrane region" description="Helical" evidence="1">
    <location>
        <begin position="57"/>
        <end position="78"/>
    </location>
</feature>
<feature type="transmembrane region" description="Helical" evidence="1">
    <location>
        <begin position="331"/>
        <end position="350"/>
    </location>
</feature>
<feature type="transmembrane region" description="Helical" evidence="1">
    <location>
        <begin position="387"/>
        <end position="406"/>
    </location>
</feature>
<gene>
    <name evidence="2" type="ORF">A9Q02_06615</name>
</gene>
<dbReference type="OrthoDB" id="57937at2"/>
<dbReference type="RefSeq" id="WP_097655343.1">
    <property type="nucleotide sequence ID" value="NZ_LYXE01000188.1"/>
</dbReference>
<feature type="transmembrane region" description="Helical" evidence="1">
    <location>
        <begin position="99"/>
        <end position="127"/>
    </location>
</feature>
<dbReference type="AlphaFoldDB" id="A0A2H3KG09"/>
<accession>A0A2H3KG09</accession>
<evidence type="ECO:0000313" key="2">
    <source>
        <dbReference type="EMBL" id="PDV96619.1"/>
    </source>
</evidence>
<feature type="transmembrane region" description="Helical" evidence="1">
    <location>
        <begin position="6"/>
        <end position="24"/>
    </location>
</feature>
<evidence type="ECO:0000313" key="3">
    <source>
        <dbReference type="Proteomes" id="UP000220922"/>
    </source>
</evidence>
<keyword evidence="1" id="KW-0472">Membrane</keyword>
<reference evidence="2 3" key="1">
    <citation type="submission" date="2016-05" db="EMBL/GenBank/DDBJ databases">
        <authorList>
            <person name="Lavstsen T."/>
            <person name="Jespersen J.S."/>
        </authorList>
    </citation>
    <scope>NUCLEOTIDE SEQUENCE [LARGE SCALE GENOMIC DNA]</scope>
    <source>
        <strain evidence="2 3">B7-9</strain>
    </source>
</reference>
<protein>
    <submittedName>
        <fullName evidence="2">Uncharacterized protein</fullName>
    </submittedName>
</protein>
<dbReference type="EMBL" id="LYXE01000188">
    <property type="protein sequence ID" value="PDV96619.1"/>
    <property type="molecule type" value="Genomic_DNA"/>
</dbReference>